<evidence type="ECO:0000256" key="2">
    <source>
        <dbReference type="ARBA" id="ARBA00004629"/>
    </source>
</evidence>
<dbReference type="InterPro" id="IPR038275">
    <property type="entry name" value="Nuf2_N_sf"/>
</dbReference>
<dbReference type="Pfam" id="PF03800">
    <property type="entry name" value="Nuf2"/>
    <property type="match status" value="1"/>
</dbReference>
<evidence type="ECO:0000256" key="7">
    <source>
        <dbReference type="ARBA" id="ARBA00022838"/>
    </source>
</evidence>
<keyword evidence="16" id="KW-1185">Reference proteome</keyword>
<dbReference type="Gene3D" id="1.10.418.60">
    <property type="entry name" value="Ncd80 complex, Nuf2 subunit"/>
    <property type="match status" value="1"/>
</dbReference>
<dbReference type="InterPro" id="IPR005549">
    <property type="entry name" value="Kinetochore_Nuf2_N"/>
</dbReference>
<comment type="subcellular location">
    <subcellularLocation>
        <location evidence="2">Chromosome</location>
        <location evidence="2">Centromere</location>
        <location evidence="2">Kinetochore</location>
    </subcellularLocation>
    <subcellularLocation>
        <location evidence="1">Nucleus</location>
    </subcellularLocation>
</comment>
<feature type="domain" description="Kinetochore protein Nuf2 N-terminal" evidence="13">
    <location>
        <begin position="40"/>
        <end position="175"/>
    </location>
</feature>
<dbReference type="GO" id="GO:0007052">
    <property type="term" value="P:mitotic spindle organization"/>
    <property type="evidence" value="ECO:0007669"/>
    <property type="project" value="TreeGrafter"/>
</dbReference>
<dbReference type="AlphaFoldDB" id="A0A9P8T8T9"/>
<evidence type="ECO:0000256" key="8">
    <source>
        <dbReference type="ARBA" id="ARBA00023054"/>
    </source>
</evidence>
<evidence type="ECO:0000256" key="9">
    <source>
        <dbReference type="ARBA" id="ARBA00023242"/>
    </source>
</evidence>
<keyword evidence="11" id="KW-0137">Centromere</keyword>
<accession>A0A9P8T8T9</accession>
<dbReference type="GO" id="GO:0045132">
    <property type="term" value="P:meiotic chromosome segregation"/>
    <property type="evidence" value="ECO:0007669"/>
    <property type="project" value="TreeGrafter"/>
</dbReference>
<keyword evidence="10" id="KW-0131">Cell cycle</keyword>
<dbReference type="PANTHER" id="PTHR21650">
    <property type="entry name" value="MEMBRALIN/KINETOCHORE PROTEIN NUF2"/>
    <property type="match status" value="1"/>
</dbReference>
<evidence type="ECO:0000256" key="5">
    <source>
        <dbReference type="ARBA" id="ARBA00022618"/>
    </source>
</evidence>
<evidence type="ECO:0000256" key="12">
    <source>
        <dbReference type="SAM" id="Coils"/>
    </source>
</evidence>
<evidence type="ECO:0000313" key="15">
    <source>
        <dbReference type="EMBL" id="KAH3670156.1"/>
    </source>
</evidence>
<feature type="coiled-coil region" evidence="12">
    <location>
        <begin position="212"/>
        <end position="306"/>
    </location>
</feature>
<dbReference type="PANTHER" id="PTHR21650:SF2">
    <property type="entry name" value="KINETOCHORE PROTEIN NUF2"/>
    <property type="match status" value="1"/>
</dbReference>
<evidence type="ECO:0000313" key="16">
    <source>
        <dbReference type="Proteomes" id="UP000788993"/>
    </source>
</evidence>
<dbReference type="GO" id="GO:0005634">
    <property type="term" value="C:nucleus"/>
    <property type="evidence" value="ECO:0007669"/>
    <property type="project" value="UniProtKB-SubCell"/>
</dbReference>
<dbReference type="Proteomes" id="UP000788993">
    <property type="component" value="Unassembled WGS sequence"/>
</dbReference>
<keyword evidence="5" id="KW-0132">Cell division</keyword>
<dbReference type="EMBL" id="JAEUBD010000983">
    <property type="protein sequence ID" value="KAH3670156.1"/>
    <property type="molecule type" value="Genomic_DNA"/>
</dbReference>
<keyword evidence="4" id="KW-0158">Chromosome</keyword>
<evidence type="ECO:0000256" key="3">
    <source>
        <dbReference type="ARBA" id="ARBA00005498"/>
    </source>
</evidence>
<feature type="coiled-coil region" evidence="12">
    <location>
        <begin position="331"/>
        <end position="460"/>
    </location>
</feature>
<evidence type="ECO:0008006" key="17">
    <source>
        <dbReference type="Google" id="ProtNLM"/>
    </source>
</evidence>
<keyword evidence="6" id="KW-0498">Mitosis</keyword>
<evidence type="ECO:0000256" key="1">
    <source>
        <dbReference type="ARBA" id="ARBA00004123"/>
    </source>
</evidence>
<dbReference type="Pfam" id="PF18595">
    <property type="entry name" value="Nuf2_DHR10-like"/>
    <property type="match status" value="1"/>
</dbReference>
<dbReference type="GO" id="GO:0051301">
    <property type="term" value="P:cell division"/>
    <property type="evidence" value="ECO:0007669"/>
    <property type="project" value="UniProtKB-KW"/>
</dbReference>
<evidence type="ECO:0000259" key="14">
    <source>
        <dbReference type="Pfam" id="PF18595"/>
    </source>
</evidence>
<dbReference type="GO" id="GO:0031262">
    <property type="term" value="C:Ndc80 complex"/>
    <property type="evidence" value="ECO:0007669"/>
    <property type="project" value="InterPro"/>
</dbReference>
<keyword evidence="7" id="KW-0995">Kinetochore</keyword>
<reference evidence="15" key="2">
    <citation type="submission" date="2021-01" db="EMBL/GenBank/DDBJ databases">
        <authorList>
            <person name="Schikora-Tamarit M.A."/>
        </authorList>
    </citation>
    <scope>NUCLEOTIDE SEQUENCE</scope>
    <source>
        <strain evidence="15">NCAIM Y.01608</strain>
    </source>
</reference>
<gene>
    <name evidence="15" type="ORF">OGATHE_002969</name>
</gene>
<evidence type="ECO:0000256" key="11">
    <source>
        <dbReference type="ARBA" id="ARBA00023328"/>
    </source>
</evidence>
<keyword evidence="8 12" id="KW-0175">Coiled coil</keyword>
<dbReference type="InterPro" id="IPR041112">
    <property type="entry name" value="Nuf2_DHR10-like"/>
</dbReference>
<comment type="similarity">
    <text evidence="3">Belongs to the NUF2 family.</text>
</comment>
<name>A0A9P8T8T9_9ASCO</name>
<dbReference type="GO" id="GO:0051383">
    <property type="term" value="P:kinetochore organization"/>
    <property type="evidence" value="ECO:0007669"/>
    <property type="project" value="TreeGrafter"/>
</dbReference>
<evidence type="ECO:0000256" key="4">
    <source>
        <dbReference type="ARBA" id="ARBA00022454"/>
    </source>
</evidence>
<organism evidence="15 16">
    <name type="scientific">Ogataea polymorpha</name>
    <dbReference type="NCBI Taxonomy" id="460523"/>
    <lineage>
        <taxon>Eukaryota</taxon>
        <taxon>Fungi</taxon>
        <taxon>Dikarya</taxon>
        <taxon>Ascomycota</taxon>
        <taxon>Saccharomycotina</taxon>
        <taxon>Pichiomycetes</taxon>
        <taxon>Pichiales</taxon>
        <taxon>Pichiaceae</taxon>
        <taxon>Ogataea</taxon>
    </lineage>
</organism>
<reference evidence="15" key="1">
    <citation type="journal article" date="2021" name="Open Biol.">
        <title>Shared evolutionary footprints suggest mitochondrial oxidative damage underlies multiple complex I losses in fungi.</title>
        <authorList>
            <person name="Schikora-Tamarit M.A."/>
            <person name="Marcet-Houben M."/>
            <person name="Nosek J."/>
            <person name="Gabaldon T."/>
        </authorList>
    </citation>
    <scope>NUCLEOTIDE SEQUENCE</scope>
    <source>
        <strain evidence="15">NCAIM Y.01608</strain>
    </source>
</reference>
<evidence type="ECO:0000256" key="6">
    <source>
        <dbReference type="ARBA" id="ARBA00022776"/>
    </source>
</evidence>
<evidence type="ECO:0000259" key="13">
    <source>
        <dbReference type="Pfam" id="PF03800"/>
    </source>
</evidence>
<proteinExistence type="inferred from homology"/>
<keyword evidence="9" id="KW-0539">Nucleus</keyword>
<feature type="domain" description="Nuf2 DHR10-like" evidence="14">
    <location>
        <begin position="291"/>
        <end position="406"/>
    </location>
</feature>
<protein>
    <recommendedName>
        <fullName evidence="17">Kinetochore protein NUF2</fullName>
    </recommendedName>
</protein>
<dbReference type="GO" id="GO:0051315">
    <property type="term" value="P:attachment of mitotic spindle microtubules to kinetochore"/>
    <property type="evidence" value="ECO:0007669"/>
    <property type="project" value="TreeGrafter"/>
</dbReference>
<sequence>MVLICFSSFCLLHQRPDPRYAVEVVGADQASSRSIPRTRYKFPILETRELVSLFDTMDFNVSEEMLTKPTPSFMKSLIEQIMDKFLYVSPHSLKQRIQEMESNEDDDREGLQNSLSVVASQRIMYKFLCDCGVEDFSIRDMAKPEPTRIRIILSALINYARFREERMGDCEQLLVSSENTLSQYKQSLKINNMLKSTYEDLTNKMSRQGYNEDEIMAKNQQLQNELKALTETQQQLAAARAEYKTQKFGLIRELENQNSLLLECEKELERLTPYIRESPESVKEVIESLKDSLANEQKHLTELEQRSKNISISIDSFQQLTHEFRNYHRVLEEIQTELSKQEKSAESIQNMQDEIQRMEVELNDKSRQISHLKKQLNSQKEKLAAFKENTRQKLLELEDKLRELREERSQLMERKAEEDEIIRNKENEAIDWEMQSEKLKKDFEAECKGASYEMNELNSKISFYIDEMANRINQYATESF</sequence>
<comment type="caution">
    <text evidence="15">The sequence shown here is derived from an EMBL/GenBank/DDBJ whole genome shotgun (WGS) entry which is preliminary data.</text>
</comment>
<evidence type="ECO:0000256" key="10">
    <source>
        <dbReference type="ARBA" id="ARBA00023306"/>
    </source>
</evidence>
<dbReference type="GO" id="GO:0044877">
    <property type="term" value="F:protein-containing complex binding"/>
    <property type="evidence" value="ECO:0007669"/>
    <property type="project" value="TreeGrafter"/>
</dbReference>